<reference evidence="3" key="1">
    <citation type="submission" date="2021-01" db="EMBL/GenBank/DDBJ databases">
        <title>Fulvivirga kasyanovii gen. nov., sp nov., a novel member of the phylum Bacteroidetes isolated from seawater in a mussel farm.</title>
        <authorList>
            <person name="Zhao L.-H."/>
            <person name="Wang Z.-J."/>
        </authorList>
    </citation>
    <scope>NUCLEOTIDE SEQUENCE</scope>
    <source>
        <strain evidence="3">2943</strain>
    </source>
</reference>
<dbReference type="PANTHER" id="PTHR48105">
    <property type="entry name" value="THIOREDOXIN REDUCTASE 1-RELATED-RELATED"/>
    <property type="match status" value="1"/>
</dbReference>
<dbReference type="SUPFAM" id="SSF51905">
    <property type="entry name" value="FAD/NAD(P)-binding domain"/>
    <property type="match status" value="1"/>
</dbReference>
<dbReference type="InterPro" id="IPR023856">
    <property type="entry name" value="Bdr"/>
</dbReference>
<accession>A0A937F1P4</accession>
<dbReference type="Pfam" id="PF13738">
    <property type="entry name" value="Pyr_redox_3"/>
    <property type="match status" value="1"/>
</dbReference>
<proteinExistence type="predicted"/>
<dbReference type="NCBIfam" id="TIGR04018">
    <property type="entry name" value="Bthiol_YpdA"/>
    <property type="match status" value="1"/>
</dbReference>
<evidence type="ECO:0000313" key="3">
    <source>
        <dbReference type="EMBL" id="MBL3654651.1"/>
    </source>
</evidence>
<keyword evidence="2" id="KW-0560">Oxidoreductase</keyword>
<dbReference type="RefSeq" id="WP_202241658.1">
    <property type="nucleotide sequence ID" value="NZ_JAESIY010000001.1"/>
</dbReference>
<dbReference type="PRINTS" id="PR00368">
    <property type="entry name" value="FADPNR"/>
</dbReference>
<dbReference type="PRINTS" id="PR00469">
    <property type="entry name" value="PNDRDTASEII"/>
</dbReference>
<dbReference type="GO" id="GO:0016491">
    <property type="term" value="F:oxidoreductase activity"/>
    <property type="evidence" value="ECO:0007669"/>
    <property type="project" value="UniProtKB-KW"/>
</dbReference>
<keyword evidence="1" id="KW-0285">Flavoprotein</keyword>
<evidence type="ECO:0000256" key="1">
    <source>
        <dbReference type="ARBA" id="ARBA00022630"/>
    </source>
</evidence>
<evidence type="ECO:0000256" key="2">
    <source>
        <dbReference type="ARBA" id="ARBA00023002"/>
    </source>
</evidence>
<dbReference type="InterPro" id="IPR036188">
    <property type="entry name" value="FAD/NAD-bd_sf"/>
</dbReference>
<dbReference type="Gene3D" id="3.50.50.60">
    <property type="entry name" value="FAD/NAD(P)-binding domain"/>
    <property type="match status" value="1"/>
</dbReference>
<sequence length="321" mass="36089">MHDVLIIGAGPIGLACGIEAEKAGLEYVIIDKGCLVNSIYNYPLGMTFFSSSEKLEIGGVPFISHLNKPNRFEALEYYRRVAMTWSLKVRLYEEVKTAVKEEDGIFTITTSKGVYKTKAVIIATGFYDIPYLMNVPGEDLPKVAHYYKEPHPYFGQKIIVVGAANSAVDVALETYRKGAEVTMVVRESGILDTVKYWVKPDIENRIEEGSIKSYFNSEITEIRPHEVDIMTPDGPKTVENDYVMAMTGYKPNFSLMEAMGVEFQKDELHTPIFNDKTQESNVENIYLAGVVCGGLKTNKWFIENSRVHAEVIIEDLAIKKK</sequence>
<dbReference type="EMBL" id="JAESIY010000001">
    <property type="protein sequence ID" value="MBL3654651.1"/>
    <property type="molecule type" value="Genomic_DNA"/>
</dbReference>
<evidence type="ECO:0000313" key="4">
    <source>
        <dbReference type="Proteomes" id="UP000659388"/>
    </source>
</evidence>
<dbReference type="AlphaFoldDB" id="A0A937F1P4"/>
<dbReference type="InterPro" id="IPR050097">
    <property type="entry name" value="Ferredoxin-NADP_redctase_2"/>
</dbReference>
<keyword evidence="4" id="KW-1185">Reference proteome</keyword>
<comment type="caution">
    <text evidence="3">The sequence shown here is derived from an EMBL/GenBank/DDBJ whole genome shotgun (WGS) entry which is preliminary data.</text>
</comment>
<organism evidence="3 4">
    <name type="scientific">Fulvivirga sediminis</name>
    <dbReference type="NCBI Taxonomy" id="2803949"/>
    <lineage>
        <taxon>Bacteria</taxon>
        <taxon>Pseudomonadati</taxon>
        <taxon>Bacteroidota</taxon>
        <taxon>Cytophagia</taxon>
        <taxon>Cytophagales</taxon>
        <taxon>Fulvivirgaceae</taxon>
        <taxon>Fulvivirga</taxon>
    </lineage>
</organism>
<name>A0A937F1P4_9BACT</name>
<protein>
    <submittedName>
        <fullName evidence="3">YpdA family putative bacillithiol disulfide reductase</fullName>
    </submittedName>
</protein>
<dbReference type="Proteomes" id="UP000659388">
    <property type="component" value="Unassembled WGS sequence"/>
</dbReference>
<gene>
    <name evidence="3" type="ORF">JL102_00800</name>
</gene>